<feature type="coiled-coil region" evidence="14">
    <location>
        <begin position="34"/>
        <end position="126"/>
    </location>
</feature>
<evidence type="ECO:0000256" key="6">
    <source>
        <dbReference type="ARBA" id="ARBA00022989"/>
    </source>
</evidence>
<comment type="function">
    <text evidence="12">Component of the F(0) channel, it forms part of the peripheral stalk, linking F(1) to F(0).</text>
</comment>
<accession>A0A1F6AQ38</accession>
<dbReference type="GO" id="GO:0045259">
    <property type="term" value="C:proton-transporting ATP synthase complex"/>
    <property type="evidence" value="ECO:0007669"/>
    <property type="project" value="UniProtKB-KW"/>
</dbReference>
<evidence type="ECO:0000256" key="2">
    <source>
        <dbReference type="ARBA" id="ARBA00022448"/>
    </source>
</evidence>
<evidence type="ECO:0000256" key="10">
    <source>
        <dbReference type="ARBA" id="ARBA00025198"/>
    </source>
</evidence>
<evidence type="ECO:0000256" key="8">
    <source>
        <dbReference type="ARBA" id="ARBA00023136"/>
    </source>
</evidence>
<evidence type="ECO:0000256" key="4">
    <source>
        <dbReference type="ARBA" id="ARBA00022692"/>
    </source>
</evidence>
<dbReference type="Gene3D" id="6.10.250.1580">
    <property type="match status" value="1"/>
</dbReference>
<evidence type="ECO:0000256" key="1">
    <source>
        <dbReference type="ARBA" id="ARBA00005513"/>
    </source>
</evidence>
<dbReference type="AlphaFoldDB" id="A0A1F6AQ38"/>
<dbReference type="GO" id="GO:0046961">
    <property type="term" value="F:proton-transporting ATPase activity, rotational mechanism"/>
    <property type="evidence" value="ECO:0007669"/>
    <property type="project" value="TreeGrafter"/>
</dbReference>
<evidence type="ECO:0000313" key="16">
    <source>
        <dbReference type="Proteomes" id="UP000176609"/>
    </source>
</evidence>
<evidence type="ECO:0000256" key="9">
    <source>
        <dbReference type="ARBA" id="ARBA00023310"/>
    </source>
</evidence>
<dbReference type="Pfam" id="PF00430">
    <property type="entry name" value="ATP-synt_B"/>
    <property type="match status" value="1"/>
</dbReference>
<evidence type="ECO:0000313" key="15">
    <source>
        <dbReference type="EMBL" id="OGG26810.1"/>
    </source>
</evidence>
<comment type="subunit">
    <text evidence="12">F-type ATPases have 2 components, F(1) - the catalytic core - and F(0) - the membrane proton channel. F(1) has five subunits: alpha(3), beta(3), gamma(1), delta(1), epsilon(1). F(0) has three main subunits: a(1), b(2) and c(10-14). The alpha and beta chains form an alternating ring which encloses part of the gamma chain. F(1) is attached to F(0) by a central stalk formed by the gamma and epsilon chains, while a peripheral stalk is formed by the delta and b chains.</text>
</comment>
<keyword evidence="2 12" id="KW-0813">Transport</keyword>
<dbReference type="PANTHER" id="PTHR33445">
    <property type="entry name" value="ATP SYNTHASE SUBUNIT B', CHLOROPLASTIC"/>
    <property type="match status" value="1"/>
</dbReference>
<dbReference type="InterPro" id="IPR005864">
    <property type="entry name" value="ATP_synth_F0_bsu_bac"/>
</dbReference>
<evidence type="ECO:0000256" key="14">
    <source>
        <dbReference type="SAM" id="Coils"/>
    </source>
</evidence>
<name>A0A1F6AQ38_9BACT</name>
<proteinExistence type="inferred from homology"/>
<dbReference type="InterPro" id="IPR002146">
    <property type="entry name" value="ATP_synth_b/b'su_bac/chlpt"/>
</dbReference>
<evidence type="ECO:0000256" key="11">
    <source>
        <dbReference type="ARBA" id="ARBA00037847"/>
    </source>
</evidence>
<feature type="transmembrane region" description="Helical" evidence="12">
    <location>
        <begin position="12"/>
        <end position="30"/>
    </location>
</feature>
<keyword evidence="4 12" id="KW-0812">Transmembrane</keyword>
<gene>
    <name evidence="12" type="primary">atpF</name>
    <name evidence="15" type="ORF">A2960_01430</name>
</gene>
<keyword evidence="8 12" id="KW-0472">Membrane</keyword>
<dbReference type="EMBL" id="MFJR01000007">
    <property type="protein sequence ID" value="OGG26810.1"/>
    <property type="molecule type" value="Genomic_DNA"/>
</dbReference>
<dbReference type="GO" id="GO:0046933">
    <property type="term" value="F:proton-transporting ATP synthase activity, rotational mechanism"/>
    <property type="evidence" value="ECO:0007669"/>
    <property type="project" value="UniProtKB-UniRule"/>
</dbReference>
<evidence type="ECO:0000256" key="7">
    <source>
        <dbReference type="ARBA" id="ARBA00023065"/>
    </source>
</evidence>
<evidence type="ECO:0000256" key="12">
    <source>
        <dbReference type="HAMAP-Rule" id="MF_01398"/>
    </source>
</evidence>
<keyword evidence="7 12" id="KW-0406">Ion transport</keyword>
<comment type="similarity">
    <text evidence="1 12 13">Belongs to the ATPase B chain family.</text>
</comment>
<dbReference type="GO" id="GO:0012505">
    <property type="term" value="C:endomembrane system"/>
    <property type="evidence" value="ECO:0007669"/>
    <property type="project" value="UniProtKB-SubCell"/>
</dbReference>
<keyword evidence="3 12" id="KW-0138">CF(0)</keyword>
<keyword evidence="6 12" id="KW-1133">Transmembrane helix</keyword>
<dbReference type="Proteomes" id="UP000176609">
    <property type="component" value="Unassembled WGS sequence"/>
</dbReference>
<reference evidence="15 16" key="1">
    <citation type="journal article" date="2016" name="Nat. Commun.">
        <title>Thousands of microbial genomes shed light on interconnected biogeochemical processes in an aquifer system.</title>
        <authorList>
            <person name="Anantharaman K."/>
            <person name="Brown C.T."/>
            <person name="Hug L.A."/>
            <person name="Sharon I."/>
            <person name="Castelle C.J."/>
            <person name="Probst A.J."/>
            <person name="Thomas B.C."/>
            <person name="Singh A."/>
            <person name="Wilkins M.J."/>
            <person name="Karaoz U."/>
            <person name="Brodie E.L."/>
            <person name="Williams K.H."/>
            <person name="Hubbard S.S."/>
            <person name="Banfield J.F."/>
        </authorList>
    </citation>
    <scope>NUCLEOTIDE SEQUENCE [LARGE SCALE GENOMIC DNA]</scope>
</reference>
<protein>
    <recommendedName>
        <fullName evidence="12">ATP synthase subunit b</fullName>
    </recommendedName>
    <alternativeName>
        <fullName evidence="12">ATP synthase F(0) sector subunit b</fullName>
    </alternativeName>
    <alternativeName>
        <fullName evidence="12">ATPase subunit I</fullName>
    </alternativeName>
    <alternativeName>
        <fullName evidence="12">F-type ATPase subunit b</fullName>
        <shortName evidence="12">F-ATPase subunit b</shortName>
    </alternativeName>
</protein>
<organism evidence="15 16">
    <name type="scientific">Candidatus Gottesmanbacteria bacterium RIFCSPLOWO2_01_FULL_39_12b</name>
    <dbReference type="NCBI Taxonomy" id="1798388"/>
    <lineage>
        <taxon>Bacteria</taxon>
        <taxon>Candidatus Gottesmaniibacteriota</taxon>
    </lineage>
</organism>
<comment type="subcellular location">
    <subcellularLocation>
        <location evidence="12">Cell membrane</location>
        <topology evidence="12">Single-pass membrane protein</topology>
    </subcellularLocation>
    <subcellularLocation>
        <location evidence="11">Endomembrane system</location>
        <topology evidence="11">Single-pass membrane protein</topology>
    </subcellularLocation>
</comment>
<dbReference type="HAMAP" id="MF_01398">
    <property type="entry name" value="ATP_synth_b_bprime"/>
    <property type="match status" value="1"/>
</dbReference>
<evidence type="ECO:0000256" key="5">
    <source>
        <dbReference type="ARBA" id="ARBA00022781"/>
    </source>
</evidence>
<sequence>MEKLGIEPSLLITQIVNFTIMIFILGKLLYKPILKSLEDRRKKIEEGLLFTEKAKKELETIDKRHETVLNQARKEAKAILEDAKKDGRKLKEEMLTEGKNEVSHLKQKLEKEMKNREEEIQAEMTSHTVEIAAEMVKRLIPEVLKDESQHQLILKQLERIEKTHEKRQS</sequence>
<keyword evidence="5 12" id="KW-0375">Hydrogen ion transport</keyword>
<dbReference type="InterPro" id="IPR050059">
    <property type="entry name" value="ATP_synthase_B_chain"/>
</dbReference>
<comment type="caution">
    <text evidence="15">The sequence shown here is derived from an EMBL/GenBank/DDBJ whole genome shotgun (WGS) entry which is preliminary data.</text>
</comment>
<evidence type="ECO:0000256" key="13">
    <source>
        <dbReference type="RuleBase" id="RU003848"/>
    </source>
</evidence>
<keyword evidence="14" id="KW-0175">Coiled coil</keyword>
<evidence type="ECO:0000256" key="3">
    <source>
        <dbReference type="ARBA" id="ARBA00022547"/>
    </source>
</evidence>
<keyword evidence="9 12" id="KW-0066">ATP synthesis</keyword>
<comment type="function">
    <text evidence="10 12">F(1)F(0) ATP synthase produces ATP from ADP in the presence of a proton or sodium gradient. F-type ATPases consist of two structural domains, F(1) containing the extramembraneous catalytic core and F(0) containing the membrane proton channel, linked together by a central stalk and a peripheral stalk. During catalysis, ATP synthesis in the catalytic domain of F(1) is coupled via a rotary mechanism of the central stalk subunits to proton translocation.</text>
</comment>
<dbReference type="GO" id="GO:0005886">
    <property type="term" value="C:plasma membrane"/>
    <property type="evidence" value="ECO:0007669"/>
    <property type="project" value="UniProtKB-SubCell"/>
</dbReference>
<keyword evidence="12" id="KW-1003">Cell membrane</keyword>
<dbReference type="PANTHER" id="PTHR33445:SF2">
    <property type="entry name" value="ATP SYNTHASE SUBUNIT B', CHLOROPLASTIC"/>
    <property type="match status" value="1"/>
</dbReference>
<dbReference type="NCBIfam" id="TIGR01144">
    <property type="entry name" value="ATP_synt_b"/>
    <property type="match status" value="1"/>
</dbReference>
<dbReference type="CDD" id="cd06503">
    <property type="entry name" value="ATP-synt_Fo_b"/>
    <property type="match status" value="1"/>
</dbReference>